<name>L7CNS9_RHOBT</name>
<feature type="region of interest" description="Disordered" evidence="1">
    <location>
        <begin position="27"/>
        <end position="54"/>
    </location>
</feature>
<evidence type="ECO:0000256" key="1">
    <source>
        <dbReference type="SAM" id="MobiDB-lite"/>
    </source>
</evidence>
<dbReference type="AlphaFoldDB" id="L7CNS9"/>
<organism evidence="2 3">
    <name type="scientific">Rhodopirellula baltica SWK14</name>
    <dbReference type="NCBI Taxonomy" id="993516"/>
    <lineage>
        <taxon>Bacteria</taxon>
        <taxon>Pseudomonadati</taxon>
        <taxon>Planctomycetota</taxon>
        <taxon>Planctomycetia</taxon>
        <taxon>Pirellulales</taxon>
        <taxon>Pirellulaceae</taxon>
        <taxon>Rhodopirellula</taxon>
    </lineage>
</organism>
<dbReference type="Proteomes" id="UP000010959">
    <property type="component" value="Unassembled WGS sequence"/>
</dbReference>
<dbReference type="PATRIC" id="fig|993516.3.peg.659"/>
<proteinExistence type="predicted"/>
<comment type="caution">
    <text evidence="2">The sequence shown here is derived from an EMBL/GenBank/DDBJ whole genome shotgun (WGS) entry which is preliminary data.</text>
</comment>
<evidence type="ECO:0000313" key="3">
    <source>
        <dbReference type="Proteomes" id="UP000010959"/>
    </source>
</evidence>
<evidence type="ECO:0000313" key="2">
    <source>
        <dbReference type="EMBL" id="ELP35475.1"/>
    </source>
</evidence>
<accession>L7CNS9</accession>
<dbReference type="EMBL" id="AMWG01000011">
    <property type="protein sequence ID" value="ELP35475.1"/>
    <property type="molecule type" value="Genomic_DNA"/>
</dbReference>
<sequence>MEELVAVYRHPSLMASCAPGEKPMNLVSTTSESQGRHHLVAKDSKTTGPNDKAP</sequence>
<protein>
    <submittedName>
        <fullName evidence="2">Uncharacterized protein</fullName>
    </submittedName>
</protein>
<gene>
    <name evidence="2" type="ORF">RBSWK_00608</name>
</gene>
<reference evidence="2 3" key="1">
    <citation type="journal article" date="2013" name="Mar. Genomics">
        <title>Expression of sulfatases in Rhodopirellula baltica and the diversity of sulfatases in the genus Rhodopirellula.</title>
        <authorList>
            <person name="Wegner C.E."/>
            <person name="Richter-Heitmann T."/>
            <person name="Klindworth A."/>
            <person name="Klockow C."/>
            <person name="Richter M."/>
            <person name="Achstetter T."/>
            <person name="Glockner F.O."/>
            <person name="Harder J."/>
        </authorList>
    </citation>
    <scope>NUCLEOTIDE SEQUENCE [LARGE SCALE GENOMIC DNA]</scope>
    <source>
        <strain evidence="2 3">SWK14</strain>
    </source>
</reference>